<dbReference type="EMBL" id="CP022759">
    <property type="protein sequence ID" value="AXV81987.1"/>
    <property type="molecule type" value="Genomic_DNA"/>
</dbReference>
<dbReference type="InterPro" id="IPR035681">
    <property type="entry name" value="ComA-like_MBL"/>
</dbReference>
<evidence type="ECO:0000259" key="7">
    <source>
        <dbReference type="SMART" id="SM00849"/>
    </source>
</evidence>
<dbReference type="PANTHER" id="PTHR30619">
    <property type="entry name" value="DNA INTERNALIZATION/COMPETENCE PROTEIN COMEC/REC2"/>
    <property type="match status" value="1"/>
</dbReference>
<dbReference type="Pfam" id="PF12706">
    <property type="entry name" value="Lactamase_B_2"/>
    <property type="match status" value="1"/>
</dbReference>
<dbReference type="Gene3D" id="3.60.15.10">
    <property type="entry name" value="Ribonuclease Z/Hydroxyacylglutathione hydrolase-like"/>
    <property type="match status" value="1"/>
</dbReference>
<evidence type="ECO:0000256" key="1">
    <source>
        <dbReference type="ARBA" id="ARBA00004651"/>
    </source>
</evidence>
<dbReference type="Pfam" id="PF13567">
    <property type="entry name" value="DUF4131"/>
    <property type="match status" value="1"/>
</dbReference>
<keyword evidence="5 6" id="KW-0472">Membrane</keyword>
<dbReference type="NCBIfam" id="TIGR00361">
    <property type="entry name" value="ComEC_Rec2"/>
    <property type="match status" value="1"/>
</dbReference>
<dbReference type="CDD" id="cd07731">
    <property type="entry name" value="ComA-like_MBL-fold"/>
    <property type="match status" value="1"/>
</dbReference>
<dbReference type="RefSeq" id="WP_118869623.1">
    <property type="nucleotide sequence ID" value="NZ_CP022759.1"/>
</dbReference>
<dbReference type="InterPro" id="IPR052159">
    <property type="entry name" value="Competence_DNA_uptake"/>
</dbReference>
<keyword evidence="4 6" id="KW-1133">Transmembrane helix</keyword>
<feature type="transmembrane region" description="Helical" evidence="6">
    <location>
        <begin position="355"/>
        <end position="376"/>
    </location>
</feature>
<keyword evidence="2" id="KW-1003">Cell membrane</keyword>
<dbReference type="Pfam" id="PF03772">
    <property type="entry name" value="Competence"/>
    <property type="match status" value="1"/>
</dbReference>
<feature type="transmembrane region" description="Helical" evidence="6">
    <location>
        <begin position="24"/>
        <end position="41"/>
    </location>
</feature>
<evidence type="ECO:0000256" key="2">
    <source>
        <dbReference type="ARBA" id="ARBA00022475"/>
    </source>
</evidence>
<feature type="transmembrane region" description="Helical" evidence="6">
    <location>
        <begin position="537"/>
        <end position="557"/>
    </location>
</feature>
<dbReference type="AlphaFoldDB" id="A0AAD0S7V8"/>
<evidence type="ECO:0000256" key="3">
    <source>
        <dbReference type="ARBA" id="ARBA00022692"/>
    </source>
</evidence>
<dbReference type="InterPro" id="IPR025405">
    <property type="entry name" value="DUF4131"/>
</dbReference>
<evidence type="ECO:0000256" key="5">
    <source>
        <dbReference type="ARBA" id="ARBA00023136"/>
    </source>
</evidence>
<proteinExistence type="predicted"/>
<dbReference type="PANTHER" id="PTHR30619:SF1">
    <property type="entry name" value="RECOMBINATION PROTEIN 2"/>
    <property type="match status" value="1"/>
</dbReference>
<dbReference type="Proteomes" id="UP000261758">
    <property type="component" value="Chromosome"/>
</dbReference>
<dbReference type="SUPFAM" id="SSF56281">
    <property type="entry name" value="Metallo-hydrolase/oxidoreductase"/>
    <property type="match status" value="1"/>
</dbReference>
<dbReference type="GO" id="GO:0005886">
    <property type="term" value="C:plasma membrane"/>
    <property type="evidence" value="ECO:0007669"/>
    <property type="project" value="UniProtKB-SubCell"/>
</dbReference>
<organism evidence="8 9">
    <name type="scientific">Ralstonia solanacearum</name>
    <name type="common">Pseudomonas solanacearum</name>
    <dbReference type="NCBI Taxonomy" id="305"/>
    <lineage>
        <taxon>Bacteria</taxon>
        <taxon>Pseudomonadati</taxon>
        <taxon>Pseudomonadota</taxon>
        <taxon>Betaproteobacteria</taxon>
        <taxon>Burkholderiales</taxon>
        <taxon>Burkholderiaceae</taxon>
        <taxon>Ralstonia</taxon>
        <taxon>Ralstonia solanacearum species complex</taxon>
    </lineage>
</organism>
<name>A0AAD0S7V8_RALSL</name>
<comment type="subcellular location">
    <subcellularLocation>
        <location evidence="1">Cell membrane</location>
        <topology evidence="1">Multi-pass membrane protein</topology>
    </subcellularLocation>
</comment>
<dbReference type="NCBIfam" id="TIGR00360">
    <property type="entry name" value="ComEC_N-term"/>
    <property type="match status" value="1"/>
</dbReference>
<evidence type="ECO:0000313" key="8">
    <source>
        <dbReference type="EMBL" id="AXV81987.1"/>
    </source>
</evidence>
<sequence length="845" mass="90903">MRALLIGFVAGCMVLQTRPSLVPVWQPGLLGLACLLAMAVLRRGGRLPRLVPVMAVLAAACVGFGWSDWRAQQRLSVVLAPEWEGKAIRATGVVAELPQVTEDATRFLFHIESSDAGGAVPPRVRLSWYGKRSWNERRREAGAATDRRAGIPDLQPGQRWQLTLRLKRPHSLMNPGGFDGEYAMLADTIRAAGYVHTGKRARNVLMGEAGAGFDLHVERWRAAVRRHILAALPDARYAPVMVALVVGDQSGIAQADWERFRRTGISHLVSISGLHITMIAGLFAALWMALWRHSFGLARWLRTPLPLRMPAQRAGAIAAMAAALAYCLLAGMGVPAQRTLLMLATVAVARLTDRSVPASLSLCWAAAAVALVDPWAVMSAGFWLSFGAVAVIFLAARIVAADAWEDGRRPAWPIRAWRGLRGAVRIQLAVTFGLLPLTLLLFQQVSVVSAVANALAIPVVSFVTTPLALIGAALPGPWSPPVLAWAEASFGWLVSWLDGLAMPGWSVWVAPVAPAWAWMPAVVGVLLLLVPGGCRAWAWRAQGAILLLPMLLARAPVPPPGEFRMVAFDIGQGAATLVETAGHRLLFDTGPGHGDLADAADRVIVPYLRRHGVQAIDTLVVSHEDSDHAGGTETVMAEVPVRTMLASWPPGHRLDEQARAHGIDTAGCLAGQRWVWDGVAFEILHPVQAPPDRAPVSSNARSCVLRIAGARYAAMLAGDIGSAQEMALIAAEAPERLMADILLVPHHGSKTSSSGAFLDAVSPQVAIFQVGYRNRYGHPHPQVWQRYGARDIERLRTDAAGAVVIETRGDALDVRTARSMRPRYWSSALEVAALADATEPTDAQP</sequence>
<feature type="transmembrane region" description="Helical" evidence="6">
    <location>
        <begin position="268"/>
        <end position="291"/>
    </location>
</feature>
<dbReference type="PROSITE" id="PS51257">
    <property type="entry name" value="PROKAR_LIPOPROTEIN"/>
    <property type="match status" value="1"/>
</dbReference>
<feature type="domain" description="Metallo-beta-lactamase" evidence="7">
    <location>
        <begin position="572"/>
        <end position="772"/>
    </location>
</feature>
<gene>
    <name evidence="8" type="ORF">CJO77_10785</name>
</gene>
<reference evidence="8 9" key="1">
    <citation type="submission" date="2017-08" db="EMBL/GenBank/DDBJ databases">
        <title>Genome sequences of Ralstonia solanacearum Species Complex (RSSC) isolated from Potato bacterial wilts in Korea.</title>
        <authorList>
            <person name="Cho H."/>
            <person name="Song E.-S."/>
            <person name="Lee Y.K."/>
            <person name="Lee S."/>
            <person name="Lee S.-W."/>
            <person name="Jo A."/>
            <person name="Kim J.-G."/>
            <person name="Hwang I."/>
        </authorList>
    </citation>
    <scope>NUCLEOTIDE SEQUENCE [LARGE SCALE GENOMIC DNA]</scope>
    <source>
        <strain evidence="8 9">T98</strain>
    </source>
</reference>
<keyword evidence="3 6" id="KW-0812">Transmembrane</keyword>
<evidence type="ECO:0000256" key="6">
    <source>
        <dbReference type="SAM" id="Phobius"/>
    </source>
</evidence>
<dbReference type="SMART" id="SM00849">
    <property type="entry name" value="Lactamase_B"/>
    <property type="match status" value="1"/>
</dbReference>
<evidence type="ECO:0000256" key="4">
    <source>
        <dbReference type="ARBA" id="ARBA00022989"/>
    </source>
</evidence>
<feature type="transmembrane region" description="Helical" evidence="6">
    <location>
        <begin position="382"/>
        <end position="401"/>
    </location>
</feature>
<dbReference type="GO" id="GO:0030420">
    <property type="term" value="P:establishment of competence for transformation"/>
    <property type="evidence" value="ECO:0007669"/>
    <property type="project" value="InterPro"/>
</dbReference>
<feature type="transmembrane region" description="Helical" evidence="6">
    <location>
        <begin position="311"/>
        <end position="334"/>
    </location>
</feature>
<dbReference type="InterPro" id="IPR004797">
    <property type="entry name" value="Competence_ComEC/Rec2"/>
</dbReference>
<dbReference type="InterPro" id="IPR001279">
    <property type="entry name" value="Metallo-B-lactamas"/>
</dbReference>
<feature type="transmembrane region" description="Helical" evidence="6">
    <location>
        <begin position="448"/>
        <end position="470"/>
    </location>
</feature>
<evidence type="ECO:0000313" key="9">
    <source>
        <dbReference type="Proteomes" id="UP000261758"/>
    </source>
</evidence>
<feature type="transmembrane region" description="Helical" evidence="6">
    <location>
        <begin position="482"/>
        <end position="502"/>
    </location>
</feature>
<feature type="transmembrane region" description="Helical" evidence="6">
    <location>
        <begin position="422"/>
        <end position="442"/>
    </location>
</feature>
<protein>
    <submittedName>
        <fullName evidence="8">DNA internalization-related competence protein ComEC/Rec2</fullName>
    </submittedName>
</protein>
<accession>A0AAD0S7V8</accession>
<dbReference type="InterPro" id="IPR004477">
    <property type="entry name" value="ComEC_N"/>
</dbReference>
<feature type="transmembrane region" description="Helical" evidence="6">
    <location>
        <begin position="508"/>
        <end position="530"/>
    </location>
</feature>
<dbReference type="InterPro" id="IPR036866">
    <property type="entry name" value="RibonucZ/Hydroxyglut_hydro"/>
</dbReference>